<comment type="caution">
    <text evidence="1">The sequence shown here is derived from an EMBL/GenBank/DDBJ whole genome shotgun (WGS) entry which is preliminary data.</text>
</comment>
<dbReference type="InterPro" id="IPR019465">
    <property type="entry name" value="Cog5"/>
</dbReference>
<sequence>MLTLYEGIESVHNRAYQTYLANFENKEVLSAQCSEIAVRCIELFVRHTSLLRPISQGGRLRLQSDYLHLENSLKVICPHLADLGRPYRLLKSMASLVVLSPAEIVAGQISGSSVPHSTVLLMLFAFASSDLSSPHQNTNWSLPKLSAWLDQHAGEEERLDLIAGRITEI</sequence>
<dbReference type="PANTHER" id="PTHR13228">
    <property type="entry name" value="CONSERVED OLIGOMERIC GOLGI COMPLEX COMPONENT 5"/>
    <property type="match status" value="1"/>
</dbReference>
<proteinExistence type="predicted"/>
<evidence type="ECO:0000313" key="2">
    <source>
        <dbReference type="Proteomes" id="UP001162162"/>
    </source>
</evidence>
<protein>
    <submittedName>
        <fullName evidence="1">Uncharacterized protein</fullName>
    </submittedName>
</protein>
<dbReference type="GO" id="GO:0017119">
    <property type="term" value="C:Golgi transport complex"/>
    <property type="evidence" value="ECO:0007669"/>
    <property type="project" value="InterPro"/>
</dbReference>
<dbReference type="AlphaFoldDB" id="A0AAV8YUN9"/>
<dbReference type="Proteomes" id="UP001162162">
    <property type="component" value="Unassembled WGS sequence"/>
</dbReference>
<gene>
    <name evidence="1" type="ORF">NQ318_011044</name>
</gene>
<dbReference type="GO" id="GO:0006891">
    <property type="term" value="P:intra-Golgi vesicle-mediated transport"/>
    <property type="evidence" value="ECO:0007669"/>
    <property type="project" value="InterPro"/>
</dbReference>
<reference evidence="1" key="1">
    <citation type="journal article" date="2023" name="Insect Mol. Biol.">
        <title>Genome sequencing provides insights into the evolution of gene families encoding plant cell wall-degrading enzymes in longhorned beetles.</title>
        <authorList>
            <person name="Shin N.R."/>
            <person name="Okamura Y."/>
            <person name="Kirsch R."/>
            <person name="Pauchet Y."/>
        </authorList>
    </citation>
    <scope>NUCLEOTIDE SEQUENCE</scope>
    <source>
        <strain evidence="1">AMC_N1</strain>
    </source>
</reference>
<name>A0AAV8YUN9_9CUCU</name>
<keyword evidence="2" id="KW-1185">Reference proteome</keyword>
<dbReference type="EMBL" id="JAPWTK010000048">
    <property type="protein sequence ID" value="KAJ8954371.1"/>
    <property type="molecule type" value="Genomic_DNA"/>
</dbReference>
<organism evidence="1 2">
    <name type="scientific">Aromia moschata</name>
    <dbReference type="NCBI Taxonomy" id="1265417"/>
    <lineage>
        <taxon>Eukaryota</taxon>
        <taxon>Metazoa</taxon>
        <taxon>Ecdysozoa</taxon>
        <taxon>Arthropoda</taxon>
        <taxon>Hexapoda</taxon>
        <taxon>Insecta</taxon>
        <taxon>Pterygota</taxon>
        <taxon>Neoptera</taxon>
        <taxon>Endopterygota</taxon>
        <taxon>Coleoptera</taxon>
        <taxon>Polyphaga</taxon>
        <taxon>Cucujiformia</taxon>
        <taxon>Chrysomeloidea</taxon>
        <taxon>Cerambycidae</taxon>
        <taxon>Cerambycinae</taxon>
        <taxon>Callichromatini</taxon>
        <taxon>Aromia</taxon>
    </lineage>
</organism>
<accession>A0AAV8YUN9</accession>
<dbReference type="PANTHER" id="PTHR13228:SF3">
    <property type="entry name" value="CONSERVED OLIGOMERIC GOLGI COMPLEX SUBUNIT 5"/>
    <property type="match status" value="1"/>
</dbReference>
<evidence type="ECO:0000313" key="1">
    <source>
        <dbReference type="EMBL" id="KAJ8954371.1"/>
    </source>
</evidence>